<evidence type="ECO:0000313" key="7">
    <source>
        <dbReference type="EMBL" id="EBW7131022.1"/>
    </source>
</evidence>
<dbReference type="EMBL" id="AAHNDN010000004">
    <property type="protein sequence ID" value="EBY1026432.1"/>
    <property type="molecule type" value="Genomic_DNA"/>
</dbReference>
<comment type="caution">
    <text evidence="2">The sequence shown here is derived from an EMBL/GenBank/DDBJ whole genome shotgun (WGS) entry which is preliminary data.</text>
</comment>
<dbReference type="EMBL" id="AAHYOQ010000002">
    <property type="protein sequence ID" value="ECB7483741.1"/>
    <property type="molecule type" value="Genomic_DNA"/>
</dbReference>
<dbReference type="EMBL" id="AAHMTR010000005">
    <property type="protein sequence ID" value="EBX9728039.1"/>
    <property type="molecule type" value="Genomic_DNA"/>
</dbReference>
<evidence type="ECO:0000313" key="10">
    <source>
        <dbReference type="EMBL" id="EBY1026432.1"/>
    </source>
</evidence>
<protein>
    <submittedName>
        <fullName evidence="2">Uncharacterized protein</fullName>
    </submittedName>
</protein>
<proteinExistence type="predicted"/>
<dbReference type="EMBL" id="AAHHZF010000005">
    <property type="protein sequence ID" value="EBW3118202.1"/>
    <property type="molecule type" value="Genomic_DNA"/>
</dbReference>
<evidence type="ECO:0000313" key="8">
    <source>
        <dbReference type="EMBL" id="EBX7836467.1"/>
    </source>
</evidence>
<reference evidence="16" key="3">
    <citation type="submission" date="2018-08" db="EMBL/GenBank/DDBJ databases">
        <authorList>
            <consortium name="PulseNet: The National Subtyping Network for Foodborne Disease Surveillance"/>
            <person name="Tarr C.L."/>
            <person name="Trees E."/>
            <person name="Katz L.S."/>
            <person name="Carleton-Romer H.A."/>
            <person name="Stroika S."/>
            <person name="Kucerova Z."/>
            <person name="Roache K.F."/>
            <person name="Sabol A.L."/>
            <person name="Besser J."/>
            <person name="Gerner-Smidt P."/>
        </authorList>
    </citation>
    <scope>NUCLEOTIDE SEQUENCE</scope>
    <source>
        <strain evidence="16">PNUSAS008550</strain>
    </source>
</reference>
<evidence type="ECO:0000313" key="16">
    <source>
        <dbReference type="EMBL" id="ECU8568820.1"/>
    </source>
</evidence>
<dbReference type="EMBL" id="AAHSHT010000009">
    <property type="protein sequence ID" value="EBZ7958227.1"/>
    <property type="molecule type" value="Genomic_DNA"/>
</dbReference>
<evidence type="ECO:0000313" key="12">
    <source>
        <dbReference type="EMBL" id="ECA0242446.1"/>
    </source>
</evidence>
<dbReference type="EMBL" id="AAGQQV010000002">
    <property type="protein sequence ID" value="EBQ9485496.1"/>
    <property type="molecule type" value="Genomic_DNA"/>
</dbReference>
<dbReference type="EMBL" id="AAGTXR010000005">
    <property type="protein sequence ID" value="EBR9460638.1"/>
    <property type="molecule type" value="Genomic_DNA"/>
</dbReference>
<evidence type="ECO:0000313" key="14">
    <source>
        <dbReference type="EMBL" id="ECB0235032.1"/>
    </source>
</evidence>
<dbReference type="EMBL" id="AAHJAN010000034">
    <property type="protein sequence ID" value="EBW7131022.1"/>
    <property type="molecule type" value="Genomic_DNA"/>
</dbReference>
<dbReference type="EMBL" id="AAGVLQ010000004">
    <property type="protein sequence ID" value="EBS4271532.1"/>
    <property type="molecule type" value="Genomic_DNA"/>
</dbReference>
<reference evidence="2" key="2">
    <citation type="submission" date="2018-06" db="EMBL/GenBank/DDBJ databases">
        <authorList>
            <person name="Ashton P.M."/>
            <person name="Dallman T."/>
            <person name="Nair S."/>
            <person name="De Pinna E."/>
            <person name="Peters T."/>
            <person name="Grant K."/>
        </authorList>
    </citation>
    <scope>NUCLEOTIDE SEQUENCE</scope>
    <source>
        <strain evidence="1">167020</strain>
        <strain evidence="4">174739</strain>
        <strain evidence="2">182859</strain>
        <strain evidence="15">222570</strain>
        <strain evidence="9">235050</strain>
        <strain evidence="6">253904</strain>
        <strain evidence="5">412137</strain>
        <strain evidence="8">503427</strain>
        <strain evidence="10">513302</strain>
        <strain evidence="7">520532</strain>
        <strain evidence="3">579069</strain>
        <strain evidence="14">623177</strain>
        <strain evidence="11">634817</strain>
        <strain evidence="12">643094</strain>
        <strain evidence="13">653638</strain>
    </source>
</reference>
<evidence type="ECO:0000313" key="3">
    <source>
        <dbReference type="EMBL" id="EBR9460638.1"/>
    </source>
</evidence>
<dbReference type="EMBL" id="AAKRGO010000005">
    <property type="protein sequence ID" value="ECU8568820.1"/>
    <property type="molecule type" value="Genomic_DNA"/>
</dbReference>
<dbReference type="EMBL" id="DAAQVL010000005">
    <property type="protein sequence ID" value="HAE1032852.1"/>
    <property type="molecule type" value="Genomic_DNA"/>
</dbReference>
<dbReference type="AlphaFoldDB" id="A0A3V3PXD6"/>
<sequence>MNGTRAVKHADNSGCSGQRNACTYTVLSLTHRRSFQADWLFFNKMCYFIFCNTSGEKQIFPL</sequence>
<name>A0A3V3PXD6_SALNE</name>
<dbReference type="EMBL" id="AAGTMW010000003">
    <property type="protein sequence ID" value="EBR8182915.1"/>
    <property type="molecule type" value="Genomic_DNA"/>
</dbReference>
<dbReference type="EMBL" id="AAHMGC010000009">
    <property type="protein sequence ID" value="EBX7836467.1"/>
    <property type="molecule type" value="Genomic_DNA"/>
</dbReference>
<dbReference type="EMBL" id="AAHUEO010000008">
    <property type="protein sequence ID" value="ECA3861033.1"/>
    <property type="molecule type" value="Genomic_DNA"/>
</dbReference>
<evidence type="ECO:0000313" key="15">
    <source>
        <dbReference type="EMBL" id="ECB7483741.1"/>
    </source>
</evidence>
<evidence type="ECO:0000313" key="4">
    <source>
        <dbReference type="EMBL" id="EBS4271532.1"/>
    </source>
</evidence>
<dbReference type="EMBL" id="AAHWFX010000009">
    <property type="protein sequence ID" value="ECB0235032.1"/>
    <property type="molecule type" value="Genomic_DNA"/>
</dbReference>
<evidence type="ECO:0000313" key="1">
    <source>
        <dbReference type="EMBL" id="EBQ9485496.1"/>
    </source>
</evidence>
<evidence type="ECO:0000313" key="11">
    <source>
        <dbReference type="EMBL" id="EBZ7958227.1"/>
    </source>
</evidence>
<evidence type="ECO:0000313" key="5">
    <source>
        <dbReference type="EMBL" id="EBU8270318.1"/>
    </source>
</evidence>
<accession>A0A3V3PXD6</accession>
<evidence type="ECO:0000313" key="9">
    <source>
        <dbReference type="EMBL" id="EBX9728039.1"/>
    </source>
</evidence>
<gene>
    <name evidence="16" type="ORF">B7S91_16360</name>
    <name evidence="3" type="ORF">D5P93_06600</name>
    <name evidence="5" type="ORF">DLL80_14075</name>
    <name evidence="1" type="ORF">DML90_01510</name>
    <name evidence="2" type="ORF">DOA78_04380</name>
    <name evidence="6" type="ORF">DPD27_07225</name>
    <name evidence="7" type="ORF">DQC53_11780</name>
    <name evidence="4" type="ORF">DQE56_07635</name>
    <name evidence="8" type="ORF">DS704_11725</name>
    <name evidence="9" type="ORF">DUA94_06590</name>
    <name evidence="10" type="ORF">DUV00_03895</name>
    <name evidence="15" type="ORF">E1K03_02500</name>
    <name evidence="11" type="ORF">EGM24_12655</name>
    <name evidence="12" type="ORF">EIL11_06685</name>
    <name evidence="13" type="ORF">EKG93_08910</name>
    <name evidence="14" type="ORF">EUS03_12300</name>
    <name evidence="17" type="ORF">G2201_18010</name>
</gene>
<reference evidence="17" key="4">
    <citation type="submission" date="2019-01" db="EMBL/GenBank/DDBJ databases">
        <authorList>
            <consortium name="NCBI Pathogen Detection Project"/>
        </authorList>
    </citation>
    <scope>NUCLEOTIDE SEQUENCE</scope>
    <source>
        <strain evidence="17">Sam_48e89560-b631-4cd5-9b4b-4a4e71d657e9</strain>
    </source>
</reference>
<organism evidence="2">
    <name type="scientific">Salmonella newport</name>
    <dbReference type="NCBI Taxonomy" id="108619"/>
    <lineage>
        <taxon>Bacteria</taxon>
        <taxon>Pseudomonadati</taxon>
        <taxon>Pseudomonadota</taxon>
        <taxon>Gammaproteobacteria</taxon>
        <taxon>Enterobacterales</taxon>
        <taxon>Enterobacteriaceae</taxon>
        <taxon>Salmonella</taxon>
    </lineage>
</organism>
<evidence type="ECO:0000313" key="2">
    <source>
        <dbReference type="EMBL" id="EBR8182915.1"/>
    </source>
</evidence>
<evidence type="ECO:0000313" key="13">
    <source>
        <dbReference type="EMBL" id="ECA3861033.1"/>
    </source>
</evidence>
<dbReference type="EMBL" id="AAHTAF010000004">
    <property type="protein sequence ID" value="ECA0242446.1"/>
    <property type="molecule type" value="Genomic_DNA"/>
</dbReference>
<dbReference type="EMBL" id="AAHDHY010000009">
    <property type="protein sequence ID" value="EBU8270318.1"/>
    <property type="molecule type" value="Genomic_DNA"/>
</dbReference>
<evidence type="ECO:0000313" key="6">
    <source>
        <dbReference type="EMBL" id="EBW3118202.1"/>
    </source>
</evidence>
<reference evidence="17" key="1">
    <citation type="journal article" date="2018" name="Genome Biol.">
        <title>SKESA: strategic k-mer extension for scrupulous assemblies.</title>
        <authorList>
            <person name="Souvorov A."/>
            <person name="Agarwala R."/>
            <person name="Lipman D.J."/>
        </authorList>
    </citation>
    <scope>NUCLEOTIDE SEQUENCE</scope>
    <source>
        <strain evidence="17">Sam_48e89560-b631-4cd5-9b4b-4a4e71d657e9</strain>
    </source>
</reference>
<evidence type="ECO:0000313" key="17">
    <source>
        <dbReference type="EMBL" id="HAE1032852.1"/>
    </source>
</evidence>